<dbReference type="AlphaFoldDB" id="A0A2W4W199"/>
<gene>
    <name evidence="1" type="ORF">DCF19_16795</name>
</gene>
<reference evidence="1 2" key="2">
    <citation type="submission" date="2018-06" db="EMBL/GenBank/DDBJ databases">
        <title>Metagenomic assembly of (sub)arctic Cyanobacteria and their associated microbiome from non-axenic cultures.</title>
        <authorList>
            <person name="Baurain D."/>
        </authorList>
    </citation>
    <scope>NUCLEOTIDE SEQUENCE [LARGE SCALE GENOMIC DNA]</scope>
    <source>
        <strain evidence="1">ULC066bin1</strain>
    </source>
</reference>
<evidence type="ECO:0000313" key="1">
    <source>
        <dbReference type="EMBL" id="PZO38336.1"/>
    </source>
</evidence>
<reference evidence="1 2" key="1">
    <citation type="submission" date="2018-04" db="EMBL/GenBank/DDBJ databases">
        <authorList>
            <person name="Go L.Y."/>
            <person name="Mitchell J.A."/>
        </authorList>
    </citation>
    <scope>NUCLEOTIDE SEQUENCE [LARGE SCALE GENOMIC DNA]</scope>
    <source>
        <strain evidence="1">ULC066bin1</strain>
    </source>
</reference>
<sequence length="90" mass="10695">MKYEWDENKAVKNSAKHGVSFAEAKTIFDDPMYVDFYDLDHSEDEERYLIVGESNRGRLLIVSYRERRESIRIIIAREVTKSEREAYEEG</sequence>
<protein>
    <recommendedName>
        <fullName evidence="3">BrnT family toxin</fullName>
    </recommendedName>
</protein>
<dbReference type="InterPro" id="IPR038573">
    <property type="entry name" value="BrnT_sf"/>
</dbReference>
<name>A0A2W4W199_9CYAN</name>
<organism evidence="1 2">
    <name type="scientific">Pseudanabaena frigida</name>
    <dbReference type="NCBI Taxonomy" id="945775"/>
    <lineage>
        <taxon>Bacteria</taxon>
        <taxon>Bacillati</taxon>
        <taxon>Cyanobacteriota</taxon>
        <taxon>Cyanophyceae</taxon>
        <taxon>Pseudanabaenales</taxon>
        <taxon>Pseudanabaenaceae</taxon>
        <taxon>Pseudanabaena</taxon>
    </lineage>
</organism>
<dbReference type="Gene3D" id="3.10.450.530">
    <property type="entry name" value="Ribonuclease toxin, BrnT, of type II toxin-antitoxin system"/>
    <property type="match status" value="1"/>
</dbReference>
<dbReference type="Proteomes" id="UP000249467">
    <property type="component" value="Unassembled WGS sequence"/>
</dbReference>
<dbReference type="InterPro" id="IPR007460">
    <property type="entry name" value="BrnT_toxin"/>
</dbReference>
<dbReference type="EMBL" id="QBML01000024">
    <property type="protein sequence ID" value="PZO38336.1"/>
    <property type="molecule type" value="Genomic_DNA"/>
</dbReference>
<comment type="caution">
    <text evidence="1">The sequence shown here is derived from an EMBL/GenBank/DDBJ whole genome shotgun (WGS) entry which is preliminary data.</text>
</comment>
<evidence type="ECO:0000313" key="2">
    <source>
        <dbReference type="Proteomes" id="UP000249467"/>
    </source>
</evidence>
<accession>A0A2W4W199</accession>
<evidence type="ECO:0008006" key="3">
    <source>
        <dbReference type="Google" id="ProtNLM"/>
    </source>
</evidence>
<proteinExistence type="predicted"/>
<dbReference type="Pfam" id="PF04365">
    <property type="entry name" value="BrnT_toxin"/>
    <property type="match status" value="1"/>
</dbReference>